<keyword evidence="10" id="KW-0969">Cilium</keyword>
<keyword evidence="10" id="KW-0966">Cell projection</keyword>
<evidence type="ECO:0000256" key="1">
    <source>
        <dbReference type="ARBA" id="ARBA00004117"/>
    </source>
</evidence>
<keyword evidence="4 5" id="KW-0975">Bacterial flagellum</keyword>
<evidence type="ECO:0000259" key="6">
    <source>
        <dbReference type="Pfam" id="PF00460"/>
    </source>
</evidence>
<accession>A0ABS1JKV0</accession>
<evidence type="ECO:0000256" key="4">
    <source>
        <dbReference type="ARBA" id="ARBA00023143"/>
    </source>
</evidence>
<dbReference type="InterPro" id="IPR037058">
    <property type="entry name" value="Falgellar_hook_FlgE_sf"/>
</dbReference>
<evidence type="ECO:0000256" key="3">
    <source>
        <dbReference type="ARBA" id="ARBA00019015"/>
    </source>
</evidence>
<comment type="caution">
    <text evidence="10">The sequence shown here is derived from an EMBL/GenBank/DDBJ whole genome shotgun (WGS) entry which is preliminary data.</text>
</comment>
<evidence type="ECO:0000256" key="5">
    <source>
        <dbReference type="RuleBase" id="RU362116"/>
    </source>
</evidence>
<dbReference type="InterPro" id="IPR020013">
    <property type="entry name" value="Flagellar_FlgE/F/G"/>
</dbReference>
<gene>
    <name evidence="10" type="primary">flgE</name>
    <name evidence="10" type="ORF">JI746_07040</name>
</gene>
<dbReference type="Pfam" id="PF07559">
    <property type="entry name" value="FlgE_D2"/>
    <property type="match status" value="1"/>
</dbReference>
<keyword evidence="10" id="KW-0282">Flagellum</keyword>
<dbReference type="Proteomes" id="UP000622707">
    <property type="component" value="Unassembled WGS sequence"/>
</dbReference>
<protein>
    <recommendedName>
        <fullName evidence="3 5">Flagellar hook protein FlgE</fullName>
    </recommendedName>
</protein>
<dbReference type="Pfam" id="PF22692">
    <property type="entry name" value="LlgE_F_G_D1"/>
    <property type="match status" value="1"/>
</dbReference>
<dbReference type="PANTHER" id="PTHR30435:SF1">
    <property type="entry name" value="FLAGELLAR HOOK PROTEIN FLGE"/>
    <property type="match status" value="1"/>
</dbReference>
<organism evidence="10 11">
    <name type="scientific">Ramlibacter alkalitolerans</name>
    <dbReference type="NCBI Taxonomy" id="2039631"/>
    <lineage>
        <taxon>Bacteria</taxon>
        <taxon>Pseudomonadati</taxon>
        <taxon>Pseudomonadota</taxon>
        <taxon>Betaproteobacteria</taxon>
        <taxon>Burkholderiales</taxon>
        <taxon>Comamonadaceae</taxon>
        <taxon>Ramlibacter</taxon>
    </lineage>
</organism>
<evidence type="ECO:0000259" key="8">
    <source>
        <dbReference type="Pfam" id="PF07559"/>
    </source>
</evidence>
<feature type="domain" description="Flagellar hook protein FlgE/F/G-like D1" evidence="9">
    <location>
        <begin position="83"/>
        <end position="160"/>
    </location>
</feature>
<dbReference type="InterPro" id="IPR001444">
    <property type="entry name" value="Flag_bb_rod_N"/>
</dbReference>
<dbReference type="NCBIfam" id="NF004238">
    <property type="entry name" value="PRK05682.1-1"/>
    <property type="match status" value="1"/>
</dbReference>
<dbReference type="PROSITE" id="PS00588">
    <property type="entry name" value="FLAGELLA_BB_ROD"/>
    <property type="match status" value="1"/>
</dbReference>
<dbReference type="InterPro" id="IPR037925">
    <property type="entry name" value="FlgE/F/G-like"/>
</dbReference>
<sequence length="435" mass="44606">MSFQQGISGLNAASRSLDVIGNNIANANTVGAKVARAEFADVYANATQHQLDNAAGMGTRVAAVTQQFSQGSIRTTENPMDVAINGRGFFRVAAPGSADAAYTRNGQFQLDRQGYVVTSQGMRLQGYAIDPTTGKPGGVTADVQLPSQGIDPHVTSSGDVGLNLDARTPAPTATTPAFALGNADSYNNATSMAVYDQQGNEHVLSLYFRRTATDNQWDVYSALDGTAVPAVAAGVQSAAGRLTFGADGRLDPAQSGTLNAGVLGAGGLTLPLPFPTSTLPVPPSASTTTAPVTLSFNGSTQFGSAFGVTSVSQDGYAPGQLTGFGIDAGGMVQARYSNGRTMPAAQIALADFRNEQGLAAVGGNLWRATPASGQPAIGAPGSANVGVLQGGALEEANIDLTQQLVDMITAQRAYQANAQTIKTQDQLTSTLVNLR</sequence>
<dbReference type="InterPro" id="IPR053967">
    <property type="entry name" value="LlgE_F_G-like_D1"/>
</dbReference>
<reference evidence="10 11" key="1">
    <citation type="journal article" date="2017" name="Int. J. Syst. Evol. Microbiol.">
        <title>Ramlibacter alkalitolerans sp. nov., alkali-tolerant bacterium isolated from soil of ginseng.</title>
        <authorList>
            <person name="Lee D.H."/>
            <person name="Cha C.J."/>
        </authorList>
    </citation>
    <scope>NUCLEOTIDE SEQUENCE [LARGE SCALE GENOMIC DNA]</scope>
    <source>
        <strain evidence="10 11">KACC 19305</strain>
    </source>
</reference>
<dbReference type="PANTHER" id="PTHR30435">
    <property type="entry name" value="FLAGELLAR PROTEIN"/>
    <property type="match status" value="1"/>
</dbReference>
<name>A0ABS1JKV0_9BURK</name>
<evidence type="ECO:0000259" key="9">
    <source>
        <dbReference type="Pfam" id="PF22692"/>
    </source>
</evidence>
<evidence type="ECO:0000313" key="10">
    <source>
        <dbReference type="EMBL" id="MBL0424858.1"/>
    </source>
</evidence>
<dbReference type="InterPro" id="IPR011491">
    <property type="entry name" value="FlgE_D2"/>
</dbReference>
<dbReference type="NCBIfam" id="TIGR03506">
    <property type="entry name" value="FlgEFG_subfam"/>
    <property type="match status" value="1"/>
</dbReference>
<dbReference type="InterPro" id="IPR010930">
    <property type="entry name" value="Flg_bb/hook_C_dom"/>
</dbReference>
<evidence type="ECO:0000256" key="2">
    <source>
        <dbReference type="ARBA" id="ARBA00009677"/>
    </source>
</evidence>
<dbReference type="InterPro" id="IPR019776">
    <property type="entry name" value="Flagellar_basal_body_rod_CS"/>
</dbReference>
<comment type="function">
    <text evidence="5">A flexible structure which links the flagellar filament to the drive apparatus in the basal body.</text>
</comment>
<dbReference type="RefSeq" id="WP_201688086.1">
    <property type="nucleotide sequence ID" value="NZ_JAEQND010000003.1"/>
</dbReference>
<keyword evidence="11" id="KW-1185">Reference proteome</keyword>
<dbReference type="SUPFAM" id="SSF117143">
    <property type="entry name" value="Flagellar hook protein flgE"/>
    <property type="match status" value="1"/>
</dbReference>
<dbReference type="Pfam" id="PF06429">
    <property type="entry name" value="Flg_bbr_C"/>
    <property type="match status" value="1"/>
</dbReference>
<evidence type="ECO:0000259" key="7">
    <source>
        <dbReference type="Pfam" id="PF06429"/>
    </source>
</evidence>
<dbReference type="EMBL" id="JAEQND010000003">
    <property type="protein sequence ID" value="MBL0424858.1"/>
    <property type="molecule type" value="Genomic_DNA"/>
</dbReference>
<dbReference type="Pfam" id="PF00460">
    <property type="entry name" value="Flg_bb_rod"/>
    <property type="match status" value="1"/>
</dbReference>
<evidence type="ECO:0000313" key="11">
    <source>
        <dbReference type="Proteomes" id="UP000622707"/>
    </source>
</evidence>
<dbReference type="Gene3D" id="2.60.98.20">
    <property type="entry name" value="Flagellar hook protein FlgE"/>
    <property type="match status" value="1"/>
</dbReference>
<feature type="domain" description="Flagellar hook protein FlgE D2" evidence="8">
    <location>
        <begin position="163"/>
        <end position="316"/>
    </location>
</feature>
<proteinExistence type="inferred from homology"/>
<feature type="domain" description="Flagellar basal body rod protein N-terminal" evidence="6">
    <location>
        <begin position="6"/>
        <end position="33"/>
    </location>
</feature>
<comment type="similarity">
    <text evidence="2 5">Belongs to the flagella basal body rod proteins family.</text>
</comment>
<feature type="domain" description="Flagellar basal-body/hook protein C-terminal" evidence="7">
    <location>
        <begin position="390"/>
        <end position="434"/>
    </location>
</feature>
<comment type="subcellular location">
    <subcellularLocation>
        <location evidence="1 5">Bacterial flagellum basal body</location>
    </subcellularLocation>
</comment>